<evidence type="ECO:0000313" key="3">
    <source>
        <dbReference type="Proteomes" id="UP001623591"/>
    </source>
</evidence>
<protein>
    <submittedName>
        <fullName evidence="2">ATP-binding protein</fullName>
    </submittedName>
</protein>
<dbReference type="InterPro" id="IPR027417">
    <property type="entry name" value="P-loop_NTPase"/>
</dbReference>
<accession>A0ABW8T8H7</accession>
<sequence>MDNKKIDIVNAIYTEQKISEYKNNPLIEALPEIIDNPIKMAKQLTRYPQYNKDDLNLPAMYRIHLVKEIERFFKPLSTHYAVEQIISRLMRYGYVNRNPFIFKNNTTKYEWQKYPTQGVSSSTTPELGIFGISGIGKTTLVKNILSMYPQVILHTDYKGDKTVRYQITWLHVETPASCTSKGLCLNLLSQIDEIFGENVYYRKGANKNSYELLNYIKTVVQQHSIGLLVFDELQNLRGIEGKKQEQLLNFFVEISNTLQVPIVFIGTLKAIPLFNREFRNARRICGDEIVIWNRIEKDAEWKAFVTELFKFQYTKNHVEINDELINLLYEESQGITDVVLKLFMLAQYRAISSNHEKITKGVISSVAKECLKPIKPMLDALKKNDENLLSQYQDIYLSKKNWDDILNSEQNKALIYGNGQKTLVDVEKSNEFIINNKLTTVSAWLIQGGFSMRESEIVATEVVEKFGADTDVNILNRQAYQLLLSKKDLQQEEKLLRDKEKNNIKQPTGMLKIYDEAIQAKMPVYETLKNSNYIADINEFIS</sequence>
<keyword evidence="3" id="KW-1185">Reference proteome</keyword>
<evidence type="ECO:0000313" key="2">
    <source>
        <dbReference type="EMBL" id="MFL0248426.1"/>
    </source>
</evidence>
<comment type="caution">
    <text evidence="2">The sequence shown here is derived from an EMBL/GenBank/DDBJ whole genome shotgun (WGS) entry which is preliminary data.</text>
</comment>
<keyword evidence="2" id="KW-0547">Nucleotide-binding</keyword>
<gene>
    <name evidence="2" type="ORF">ACJDUG_15870</name>
</gene>
<dbReference type="RefSeq" id="WP_406770855.1">
    <property type="nucleotide sequence ID" value="NZ_JBJHZZ010000017.1"/>
</dbReference>
<reference evidence="2 3" key="1">
    <citation type="submission" date="2024-11" db="EMBL/GenBank/DDBJ databases">
        <authorList>
            <person name="Heng Y.C."/>
            <person name="Lim A.C.H."/>
            <person name="Lee J.K.Y."/>
            <person name="Kittelmann S."/>
        </authorList>
    </citation>
    <scope>NUCLEOTIDE SEQUENCE [LARGE SCALE GENOMIC DNA]</scope>
    <source>
        <strain evidence="2 3">WILCCON 0185</strain>
    </source>
</reference>
<dbReference type="InterPro" id="IPR049945">
    <property type="entry name" value="AAA_22"/>
</dbReference>
<dbReference type="GO" id="GO:0005524">
    <property type="term" value="F:ATP binding"/>
    <property type="evidence" value="ECO:0007669"/>
    <property type="project" value="UniProtKB-KW"/>
</dbReference>
<organism evidence="2 3">
    <name type="scientific">Candidatus Clostridium stratigraminis</name>
    <dbReference type="NCBI Taxonomy" id="3381661"/>
    <lineage>
        <taxon>Bacteria</taxon>
        <taxon>Bacillati</taxon>
        <taxon>Bacillota</taxon>
        <taxon>Clostridia</taxon>
        <taxon>Eubacteriales</taxon>
        <taxon>Clostridiaceae</taxon>
        <taxon>Clostridium</taxon>
    </lineage>
</organism>
<evidence type="ECO:0000259" key="1">
    <source>
        <dbReference type="Pfam" id="PF13401"/>
    </source>
</evidence>
<dbReference type="Gene3D" id="3.40.50.300">
    <property type="entry name" value="P-loop containing nucleotide triphosphate hydrolases"/>
    <property type="match status" value="1"/>
</dbReference>
<proteinExistence type="predicted"/>
<keyword evidence="2" id="KW-0067">ATP-binding</keyword>
<dbReference type="SUPFAM" id="SSF52540">
    <property type="entry name" value="P-loop containing nucleoside triphosphate hydrolases"/>
    <property type="match status" value="1"/>
</dbReference>
<name>A0ABW8T8H7_9CLOT</name>
<dbReference type="Pfam" id="PF13401">
    <property type="entry name" value="AAA_22"/>
    <property type="match status" value="1"/>
</dbReference>
<dbReference type="EMBL" id="JBJHZZ010000017">
    <property type="protein sequence ID" value="MFL0248426.1"/>
    <property type="molecule type" value="Genomic_DNA"/>
</dbReference>
<feature type="domain" description="ORC1/DEAH AAA+ ATPase" evidence="1">
    <location>
        <begin position="129"/>
        <end position="269"/>
    </location>
</feature>
<dbReference type="Proteomes" id="UP001623591">
    <property type="component" value="Unassembled WGS sequence"/>
</dbReference>